<name>A0AA37URM9_9PEZI</name>
<evidence type="ECO:0000313" key="2">
    <source>
        <dbReference type="Proteomes" id="UP001055115"/>
    </source>
</evidence>
<evidence type="ECO:0000313" key="1">
    <source>
        <dbReference type="EMBL" id="GKT51077.1"/>
    </source>
</evidence>
<keyword evidence="2" id="KW-1185">Reference proteome</keyword>
<dbReference type="InterPro" id="IPR023213">
    <property type="entry name" value="CAT-like_dom_sf"/>
</dbReference>
<reference evidence="1 2" key="1">
    <citation type="submission" date="2022-03" db="EMBL/GenBank/DDBJ databases">
        <title>Genome data of Colletotrichum spp.</title>
        <authorList>
            <person name="Utami Y.D."/>
            <person name="Hiruma K."/>
        </authorList>
    </citation>
    <scope>NUCLEOTIDE SEQUENCE [LARGE SCALE GENOMIC DNA]</scope>
    <source>
        <strain evidence="1 2">MAFF 239500</strain>
    </source>
</reference>
<organism evidence="1 2">
    <name type="scientific">Colletotrichum spaethianum</name>
    <dbReference type="NCBI Taxonomy" id="700344"/>
    <lineage>
        <taxon>Eukaryota</taxon>
        <taxon>Fungi</taxon>
        <taxon>Dikarya</taxon>
        <taxon>Ascomycota</taxon>
        <taxon>Pezizomycotina</taxon>
        <taxon>Sordariomycetes</taxon>
        <taxon>Hypocreomycetidae</taxon>
        <taxon>Glomerellales</taxon>
        <taxon>Glomerellaceae</taxon>
        <taxon>Colletotrichum</taxon>
        <taxon>Colletotrichum spaethianum species complex</taxon>
    </lineage>
</organism>
<sequence>MLTEKHSILRTVFTTTTITTTTPTASVDQLVLCSLLVGLKYYEDIESLEQHFTTDSMSYGPPINVAKGFQVQLLSLRNKQKKYLTLRLPHAQFNGLSLNILLDNLSAAYDDNTSHSLAPCAQYSA</sequence>
<proteinExistence type="predicted"/>
<dbReference type="GeneID" id="73332060"/>
<protein>
    <submittedName>
        <fullName evidence="1">Nonribosomal peptide synthase chyA</fullName>
    </submittedName>
</protein>
<gene>
    <name evidence="1" type="ORF">ColSpa_11258</name>
</gene>
<dbReference type="Gene3D" id="3.30.559.10">
    <property type="entry name" value="Chloramphenicol acetyltransferase-like domain"/>
    <property type="match status" value="1"/>
</dbReference>
<dbReference type="EMBL" id="BQXU01000044">
    <property type="protein sequence ID" value="GKT51077.1"/>
    <property type="molecule type" value="Genomic_DNA"/>
</dbReference>
<dbReference type="AlphaFoldDB" id="A0AA37URM9"/>
<comment type="caution">
    <text evidence="1">The sequence shown here is derived from an EMBL/GenBank/DDBJ whole genome shotgun (WGS) entry which is preliminary data.</text>
</comment>
<dbReference type="RefSeq" id="XP_049133427.1">
    <property type="nucleotide sequence ID" value="XM_049277470.1"/>
</dbReference>
<accession>A0AA37URM9</accession>
<dbReference type="Proteomes" id="UP001055115">
    <property type="component" value="Unassembled WGS sequence"/>
</dbReference>
<dbReference type="SUPFAM" id="SSF52777">
    <property type="entry name" value="CoA-dependent acyltransferases"/>
    <property type="match status" value="1"/>
</dbReference>